<dbReference type="Proteomes" id="UP000619761">
    <property type="component" value="Unassembled WGS sequence"/>
</dbReference>
<accession>A0ABQ3B0X1</accession>
<gene>
    <name evidence="2" type="ORF">GCM10011613_18990</name>
</gene>
<proteinExistence type="predicted"/>
<dbReference type="InterPro" id="IPR046027">
    <property type="entry name" value="DUF5985"/>
</dbReference>
<feature type="transmembrane region" description="Helical" evidence="1">
    <location>
        <begin position="6"/>
        <end position="24"/>
    </location>
</feature>
<keyword evidence="1" id="KW-1133">Transmembrane helix</keyword>
<dbReference type="RefSeq" id="WP_189417824.1">
    <property type="nucleotide sequence ID" value="NZ_BMYZ01000001.1"/>
</dbReference>
<evidence type="ECO:0000313" key="3">
    <source>
        <dbReference type="Proteomes" id="UP000619761"/>
    </source>
</evidence>
<dbReference type="Pfam" id="PF19447">
    <property type="entry name" value="DUF5985"/>
    <property type="match status" value="1"/>
</dbReference>
<reference evidence="3" key="1">
    <citation type="journal article" date="2019" name="Int. J. Syst. Evol. Microbiol.">
        <title>The Global Catalogue of Microorganisms (GCM) 10K type strain sequencing project: providing services to taxonomists for standard genome sequencing and annotation.</title>
        <authorList>
            <consortium name="The Broad Institute Genomics Platform"/>
            <consortium name="The Broad Institute Genome Sequencing Center for Infectious Disease"/>
            <person name="Wu L."/>
            <person name="Ma J."/>
        </authorList>
    </citation>
    <scope>NUCLEOTIDE SEQUENCE [LARGE SCALE GENOMIC DNA]</scope>
    <source>
        <strain evidence="3">KCTC 32239</strain>
    </source>
</reference>
<keyword evidence="3" id="KW-1185">Reference proteome</keyword>
<keyword evidence="1" id="KW-0472">Membrane</keyword>
<comment type="caution">
    <text evidence="2">The sequence shown here is derived from an EMBL/GenBank/DDBJ whole genome shotgun (WGS) entry which is preliminary data.</text>
</comment>
<evidence type="ECO:0000256" key="1">
    <source>
        <dbReference type="SAM" id="Phobius"/>
    </source>
</evidence>
<protein>
    <submittedName>
        <fullName evidence="2">Uncharacterized protein</fullName>
    </submittedName>
</protein>
<name>A0ABQ3B0X1_9GAMM</name>
<organism evidence="2 3">
    <name type="scientific">Cellvibrio zantedeschiae</name>
    <dbReference type="NCBI Taxonomy" id="1237077"/>
    <lineage>
        <taxon>Bacteria</taxon>
        <taxon>Pseudomonadati</taxon>
        <taxon>Pseudomonadota</taxon>
        <taxon>Gammaproteobacteria</taxon>
        <taxon>Cellvibrionales</taxon>
        <taxon>Cellvibrionaceae</taxon>
        <taxon>Cellvibrio</taxon>
    </lineage>
</organism>
<feature type="transmembrane region" description="Helical" evidence="1">
    <location>
        <begin position="61"/>
        <end position="78"/>
    </location>
</feature>
<keyword evidence="1" id="KW-0812">Transmembrane</keyword>
<feature type="transmembrane region" description="Helical" evidence="1">
    <location>
        <begin position="31"/>
        <end position="55"/>
    </location>
</feature>
<dbReference type="EMBL" id="BMYZ01000001">
    <property type="protein sequence ID" value="GGY73895.1"/>
    <property type="molecule type" value="Genomic_DNA"/>
</dbReference>
<evidence type="ECO:0000313" key="2">
    <source>
        <dbReference type="EMBL" id="GGY73895.1"/>
    </source>
</evidence>
<sequence>MSELLLGAIATCCFIAGLFFLRFWKTTHDRFFLFFALSFLIEAVNRVSLVIFFDLREGSPVYYLVRFVAYSFIVIAILDKNRQNKQKNNE</sequence>